<protein>
    <submittedName>
        <fullName evidence="1">Uncharacterized protein</fullName>
    </submittedName>
</protein>
<dbReference type="AlphaFoldDB" id="A0A1V2VZX9"/>
<reference evidence="1 2" key="1">
    <citation type="submission" date="2016-08" db="EMBL/GenBank/DDBJ databases">
        <authorList>
            <person name="Seilhamer J.J."/>
        </authorList>
    </citation>
    <scope>NUCLEOTIDE SEQUENCE [LARGE SCALE GENOMIC DNA]</scope>
    <source>
        <strain evidence="1 2">VC14762</strain>
    </source>
</reference>
<gene>
    <name evidence="1" type="ORF">A8E72_22935</name>
</gene>
<accession>A0A1V2VZX9</accession>
<dbReference type="EMBL" id="MUTJ01000073">
    <property type="protein sequence ID" value="ONU81582.1"/>
    <property type="molecule type" value="Genomic_DNA"/>
</dbReference>
<sequence length="78" mass="7990">MVDVEVFGHGVEAGGSGSAGNERWNRGARPGCAGVSRITVGLSVITSNGDARAGIRTVPGSRRAANQSIRICLSPRGR</sequence>
<organism evidence="1 2">
    <name type="scientific">Burkholderia cenocepacia</name>
    <dbReference type="NCBI Taxonomy" id="95486"/>
    <lineage>
        <taxon>Bacteria</taxon>
        <taxon>Pseudomonadati</taxon>
        <taxon>Pseudomonadota</taxon>
        <taxon>Betaproteobacteria</taxon>
        <taxon>Burkholderiales</taxon>
        <taxon>Burkholderiaceae</taxon>
        <taxon>Burkholderia</taxon>
        <taxon>Burkholderia cepacia complex</taxon>
    </lineage>
</organism>
<evidence type="ECO:0000313" key="2">
    <source>
        <dbReference type="Proteomes" id="UP000188543"/>
    </source>
</evidence>
<proteinExistence type="predicted"/>
<dbReference type="Proteomes" id="UP000188543">
    <property type="component" value="Unassembled WGS sequence"/>
</dbReference>
<name>A0A1V2VZX9_9BURK</name>
<comment type="caution">
    <text evidence="1">The sequence shown here is derived from an EMBL/GenBank/DDBJ whole genome shotgun (WGS) entry which is preliminary data.</text>
</comment>
<evidence type="ECO:0000313" key="1">
    <source>
        <dbReference type="EMBL" id="ONU81582.1"/>
    </source>
</evidence>
<dbReference type="OrthoDB" id="9034089at2"/>